<comment type="caution">
    <text evidence="2">The sequence shown here is derived from an EMBL/GenBank/DDBJ whole genome shotgun (WGS) entry which is preliminary data.</text>
</comment>
<name>A0A1F7GEU1_9BACT</name>
<reference evidence="2 3" key="1">
    <citation type="journal article" date="2016" name="Nat. Commun.">
        <title>Thousands of microbial genomes shed light on interconnected biogeochemical processes in an aquifer system.</title>
        <authorList>
            <person name="Anantharaman K."/>
            <person name="Brown C.T."/>
            <person name="Hug L.A."/>
            <person name="Sharon I."/>
            <person name="Castelle C.J."/>
            <person name="Probst A.J."/>
            <person name="Thomas B.C."/>
            <person name="Singh A."/>
            <person name="Wilkins M.J."/>
            <person name="Karaoz U."/>
            <person name="Brodie E.L."/>
            <person name="Williams K.H."/>
            <person name="Hubbard S.S."/>
            <person name="Banfield J.F."/>
        </authorList>
    </citation>
    <scope>NUCLEOTIDE SEQUENCE [LARGE SCALE GENOMIC DNA]</scope>
</reference>
<proteinExistence type="predicted"/>
<feature type="transmembrane region" description="Helical" evidence="1">
    <location>
        <begin position="70"/>
        <end position="91"/>
    </location>
</feature>
<organism evidence="2 3">
    <name type="scientific">Candidatus Roizmanbacteria bacterium RIFCSPHIGHO2_01_FULL_39_24</name>
    <dbReference type="NCBI Taxonomy" id="1802032"/>
    <lineage>
        <taxon>Bacteria</taxon>
        <taxon>Candidatus Roizmaniibacteriota</taxon>
    </lineage>
</organism>
<feature type="transmembrane region" description="Helical" evidence="1">
    <location>
        <begin position="6"/>
        <end position="25"/>
    </location>
</feature>
<dbReference type="EMBL" id="MFZH01000046">
    <property type="protein sequence ID" value="OGK17437.1"/>
    <property type="molecule type" value="Genomic_DNA"/>
</dbReference>
<keyword evidence="1" id="KW-1133">Transmembrane helix</keyword>
<evidence type="ECO:0000313" key="3">
    <source>
        <dbReference type="Proteomes" id="UP000176850"/>
    </source>
</evidence>
<dbReference type="Gene3D" id="1.20.1280.290">
    <property type="match status" value="1"/>
</dbReference>
<dbReference type="InterPro" id="IPR004316">
    <property type="entry name" value="SWEET_rpt"/>
</dbReference>
<gene>
    <name evidence="2" type="ORF">A2799_03220</name>
</gene>
<evidence type="ECO:0008006" key="4">
    <source>
        <dbReference type="Google" id="ProtNLM"/>
    </source>
</evidence>
<accession>A0A1F7GEU1</accession>
<dbReference type="AlphaFoldDB" id="A0A1F7GEU1"/>
<evidence type="ECO:0000256" key="1">
    <source>
        <dbReference type="SAM" id="Phobius"/>
    </source>
</evidence>
<evidence type="ECO:0000313" key="2">
    <source>
        <dbReference type="EMBL" id="OGK17437.1"/>
    </source>
</evidence>
<sequence>MLPNVTFAAIIGALTIAIGIIVKVIGFPDQFRINYKRKSTKGLSTLFYILAFISYILWTTHGVLQNDPVLIIGQGVGIITTGMIVAQIIIYRKNK</sequence>
<dbReference type="Proteomes" id="UP000176850">
    <property type="component" value="Unassembled WGS sequence"/>
</dbReference>
<dbReference type="GO" id="GO:0016020">
    <property type="term" value="C:membrane"/>
    <property type="evidence" value="ECO:0007669"/>
    <property type="project" value="InterPro"/>
</dbReference>
<keyword evidence="1" id="KW-0812">Transmembrane</keyword>
<keyword evidence="1" id="KW-0472">Membrane</keyword>
<protein>
    <recommendedName>
        <fullName evidence="4">MtN3 and saliva related transmembrane protein</fullName>
    </recommendedName>
</protein>
<feature type="transmembrane region" description="Helical" evidence="1">
    <location>
        <begin position="46"/>
        <end position="64"/>
    </location>
</feature>
<dbReference type="Pfam" id="PF03083">
    <property type="entry name" value="MtN3_slv"/>
    <property type="match status" value="1"/>
</dbReference>